<dbReference type="SUPFAM" id="SSF56300">
    <property type="entry name" value="Metallo-dependent phosphatases"/>
    <property type="match status" value="1"/>
</dbReference>
<dbReference type="Pfam" id="PF10360">
    <property type="entry name" value="DUF2433"/>
    <property type="match status" value="1"/>
</dbReference>
<dbReference type="PANTHER" id="PTHR47469:SF2">
    <property type="entry name" value="OS06G0597600 PROTEIN"/>
    <property type="match status" value="1"/>
</dbReference>
<keyword evidence="5" id="KW-1185">Reference proteome</keyword>
<dbReference type="InterPro" id="IPR053212">
    <property type="entry name" value="DHP_3-monooxygenase"/>
</dbReference>
<dbReference type="SUPFAM" id="SSF54373">
    <property type="entry name" value="FAD-linked reductases, C-terminal domain"/>
    <property type="match status" value="1"/>
</dbReference>
<feature type="domain" description="2,6-dihydroxypyridine 3-monooxygenase substrate binding" evidence="3">
    <location>
        <begin position="189"/>
        <end position="323"/>
    </location>
</feature>
<dbReference type="Pfam" id="PF22607">
    <property type="entry name" value="FAD_binding-like"/>
    <property type="match status" value="1"/>
</dbReference>
<dbReference type="Gene3D" id="3.50.50.60">
    <property type="entry name" value="FAD/NAD(P)-binding domain"/>
    <property type="match status" value="1"/>
</dbReference>
<dbReference type="InterPro" id="IPR018829">
    <property type="entry name" value="DUF2433"/>
</dbReference>
<dbReference type="Gene3D" id="3.30.9.60">
    <property type="match status" value="1"/>
</dbReference>
<reference evidence="4 5" key="1">
    <citation type="journal article" date="2011" name="J. Gen. Appl. Microbiol.">
        <title>Draft genome sequencing of the enigmatic yeast Saitoella complicata.</title>
        <authorList>
            <person name="Nishida H."/>
            <person name="Hamamoto M."/>
            <person name="Sugiyama J."/>
        </authorList>
    </citation>
    <scope>NUCLEOTIDE SEQUENCE [LARGE SCALE GENOMIC DNA]</scope>
    <source>
        <strain evidence="4 5">NRRL Y-17804</strain>
    </source>
</reference>
<dbReference type="AlphaFoldDB" id="A0A0E9NNT9"/>
<feature type="compositionally biased region" description="Gly residues" evidence="1">
    <location>
        <begin position="1018"/>
        <end position="1030"/>
    </location>
</feature>
<dbReference type="InterPro" id="IPR029052">
    <property type="entry name" value="Metallo-depent_PP-like"/>
</dbReference>
<reference evidence="4 5" key="3">
    <citation type="journal article" date="2015" name="Genome Announc.">
        <title>Draft Genome Sequence of the Archiascomycetous Yeast Saitoella complicata.</title>
        <authorList>
            <person name="Yamauchi K."/>
            <person name="Kondo S."/>
            <person name="Hamamoto M."/>
            <person name="Takahashi Y."/>
            <person name="Ogura Y."/>
            <person name="Hayashi T."/>
            <person name="Nishida H."/>
        </authorList>
    </citation>
    <scope>NUCLEOTIDE SEQUENCE [LARGE SCALE GENOMIC DNA]</scope>
    <source>
        <strain evidence="4 5">NRRL Y-17804</strain>
    </source>
</reference>
<evidence type="ECO:0000313" key="4">
    <source>
        <dbReference type="EMBL" id="GAO51494.1"/>
    </source>
</evidence>
<dbReference type="PANTHER" id="PTHR47469">
    <property type="entry name" value="MONOOXYGENASE-LIKE"/>
    <property type="match status" value="1"/>
</dbReference>
<gene>
    <name evidence="4" type="ORF">G7K_5593-t2</name>
</gene>
<evidence type="ECO:0000313" key="5">
    <source>
        <dbReference type="Proteomes" id="UP000033140"/>
    </source>
</evidence>
<dbReference type="STRING" id="698492.A0A0E9NNT9"/>
<evidence type="ECO:0000259" key="3">
    <source>
        <dbReference type="Pfam" id="PF22607"/>
    </source>
</evidence>
<evidence type="ECO:0008006" key="6">
    <source>
        <dbReference type="Google" id="ProtNLM"/>
    </source>
</evidence>
<dbReference type="Proteomes" id="UP000033140">
    <property type="component" value="Unassembled WGS sequence"/>
</dbReference>
<dbReference type="EMBL" id="BACD03000047">
    <property type="protein sequence ID" value="GAO51494.1"/>
    <property type="molecule type" value="Genomic_DNA"/>
</dbReference>
<reference evidence="4 5" key="2">
    <citation type="journal article" date="2014" name="J. Gen. Appl. Microbiol.">
        <title>The early diverging ascomycetous budding yeast Saitoella complicata has three histone deacetylases belonging to the Clr6, Hos2, and Rpd3 lineages.</title>
        <authorList>
            <person name="Nishida H."/>
            <person name="Matsumoto T."/>
            <person name="Kondo S."/>
            <person name="Hamamoto M."/>
            <person name="Yoshikawa H."/>
        </authorList>
    </citation>
    <scope>NUCLEOTIDE SEQUENCE [LARGE SCALE GENOMIC DNA]</scope>
    <source>
        <strain evidence="4 5">NRRL Y-17804</strain>
    </source>
</reference>
<feature type="compositionally biased region" description="Low complexity" evidence="1">
    <location>
        <begin position="833"/>
        <end position="879"/>
    </location>
</feature>
<feature type="compositionally biased region" description="Gly residues" evidence="1">
    <location>
        <begin position="992"/>
        <end position="1010"/>
    </location>
</feature>
<protein>
    <recommendedName>
        <fullName evidence="6">DUF2433 domain-containing protein</fullName>
    </recommendedName>
</protein>
<evidence type="ECO:0000256" key="1">
    <source>
        <dbReference type="SAM" id="MobiDB-lite"/>
    </source>
</evidence>
<dbReference type="PRINTS" id="PR00420">
    <property type="entry name" value="RNGMNOXGNASE"/>
</dbReference>
<sequence>MTTAKPLDILIIGGSLAGLLTGTALSRLGHRIRIFERAPAMANQGAGIVAQPDLLHFLSAYDRTHATVTVKSGLRQYLDGEGKVLEKEDTEQKMTSWDAVYWVLRANFDGRGSEYIEGEAPQCPSTASYNLSHTLDSFEVKGKKVEVKYTSGEGKEATQHMTEADILIACDGASSTVRSSLLPDVKRKYAGYLAYRGLIPEKELSKEACEALIGKFSFFHAEGTQCLTYAIPGESGSTKEGERNLNWVWYVNLPEDIKNDSKEPGENPFISNEGFVGTWSLHSGQLQEKTIENVRERARKQLPPAMREAVLKTPQPFLQAVTDVRSPEIVHSNGRVILAGDATCGPRPHTAASTNQAALHALWLAELVGEAGKGWEDVKKALGGEYTKRVLEYSEELDAKGRKLGNRSQFGKHPWNVEGTHHPASPPSANFILNISHSIMTESIANGPSSAFGQRGKVVTVGNGARILCIADVRGNLSQINDLARESRADVVLHTGDFGFYDESSLERITDKTLRHVIQYSPLIPPSSRHQFPTNPSTPTNQLRQAITSSSTPILSELPLFLAGAKRFEVPVYTVWGACEDVRVIEKFRAGEYRIPNFHLVDEHSSWMIDLGGCKLRLLGLGGAVVTHKLFDNGEGRTTIAGGQGTMWTTILQMGELLDTAARVFDYSETRVFISHASPGREGLLAQLALTLKADFTVSAGLHFRYASSYNDFSVHPSHDHFRAKLISARAGFMDVWETVRGQVEASVSDTQRVLLDNVLEMVNRMPKSTDESAKEDASFKNMWNFNLSDAAFGWVVLGVEGGRVSAEMKAQGFNFAYRRGGNGQEAKPIQSPVKQQAAPVQQQQQQQQQQPKAEMAAPEPVATPTEPNPAIAASAGAPAAPPTRPARTPSQPFVTGEQGYWVSPVDSDQEAREIFATQDHSAITGIRFRPDKHFAYVYFGSKETMLEARARVVKSQNERTGRTYAISEIQNRRGAGAGGAAGSASESEGAAGVGAGNGRGGRGGRGGLRGMARGAMRGRGGFGGPGRFGGPAQVEGGEKPAGGEAKKDDATPAPAPAENAEKPAVAVAGWE</sequence>
<accession>A0A0E9NNT9</accession>
<feature type="region of interest" description="Disordered" evidence="1">
    <location>
        <begin position="974"/>
        <end position="1072"/>
    </location>
</feature>
<organism evidence="4 5">
    <name type="scientific">Saitoella complicata (strain BCRC 22490 / CBS 7301 / JCM 7358 / NBRC 10748 / NRRL Y-17804)</name>
    <dbReference type="NCBI Taxonomy" id="698492"/>
    <lineage>
        <taxon>Eukaryota</taxon>
        <taxon>Fungi</taxon>
        <taxon>Dikarya</taxon>
        <taxon>Ascomycota</taxon>
        <taxon>Taphrinomycotina</taxon>
        <taxon>Taphrinomycotina incertae sedis</taxon>
        <taxon>Saitoella</taxon>
    </lineage>
</organism>
<comment type="caution">
    <text evidence="4">The sequence shown here is derived from an EMBL/GenBank/DDBJ whole genome shotgun (WGS) entry which is preliminary data.</text>
</comment>
<feature type="domain" description="DUF2433" evidence="2">
    <location>
        <begin position="706"/>
        <end position="819"/>
    </location>
</feature>
<dbReference type="InterPro" id="IPR036188">
    <property type="entry name" value="FAD/NAD-bd_sf"/>
</dbReference>
<evidence type="ECO:0000259" key="2">
    <source>
        <dbReference type="Pfam" id="PF10360"/>
    </source>
</evidence>
<feature type="region of interest" description="Disordered" evidence="1">
    <location>
        <begin position="820"/>
        <end position="900"/>
    </location>
</feature>
<dbReference type="SUPFAM" id="SSF51905">
    <property type="entry name" value="FAD/NAD(P)-binding domain"/>
    <property type="match status" value="1"/>
</dbReference>
<dbReference type="NCBIfam" id="NF005566">
    <property type="entry name" value="PRK07236.1"/>
    <property type="match status" value="1"/>
</dbReference>
<dbReference type="InterPro" id="IPR054707">
    <property type="entry name" value="DhpH_subs-bd"/>
</dbReference>
<name>A0A0E9NNT9_SAICN</name>
<feature type="compositionally biased region" description="Low complexity" evidence="1">
    <location>
        <begin position="1057"/>
        <end position="1072"/>
    </location>
</feature>
<proteinExistence type="predicted"/>